<evidence type="ECO:0000313" key="3">
    <source>
        <dbReference type="Proteomes" id="UP000298493"/>
    </source>
</evidence>
<reference evidence="2 3" key="1">
    <citation type="submission" date="2019-04" db="EMBL/GenBank/DDBJ databases">
        <title>High contiguity whole genome sequence and gene annotation resource for two Venturia nashicola isolates.</title>
        <authorList>
            <person name="Prokchorchik M."/>
            <person name="Won K."/>
            <person name="Lee Y."/>
            <person name="Choi E.D."/>
            <person name="Segonzac C."/>
            <person name="Sohn K.H."/>
        </authorList>
    </citation>
    <scope>NUCLEOTIDE SEQUENCE [LARGE SCALE GENOMIC DNA]</scope>
    <source>
        <strain evidence="2 3">PRI2</strain>
    </source>
</reference>
<evidence type="ECO:0000313" key="2">
    <source>
        <dbReference type="EMBL" id="TID24501.1"/>
    </source>
</evidence>
<proteinExistence type="predicted"/>
<gene>
    <name evidence="2" type="ORF">E6O75_ATG02866</name>
</gene>
<protein>
    <submittedName>
        <fullName evidence="2">Uncharacterized protein</fullName>
    </submittedName>
</protein>
<organism evidence="2 3">
    <name type="scientific">Venturia nashicola</name>
    <dbReference type="NCBI Taxonomy" id="86259"/>
    <lineage>
        <taxon>Eukaryota</taxon>
        <taxon>Fungi</taxon>
        <taxon>Dikarya</taxon>
        <taxon>Ascomycota</taxon>
        <taxon>Pezizomycotina</taxon>
        <taxon>Dothideomycetes</taxon>
        <taxon>Pleosporomycetidae</taxon>
        <taxon>Venturiales</taxon>
        <taxon>Venturiaceae</taxon>
        <taxon>Venturia</taxon>
    </lineage>
</organism>
<dbReference type="AlphaFoldDB" id="A0A4Z1PGR2"/>
<name>A0A4Z1PGR2_9PEZI</name>
<dbReference type="EMBL" id="SNSC02000005">
    <property type="protein sequence ID" value="TID24501.1"/>
    <property type="molecule type" value="Genomic_DNA"/>
</dbReference>
<comment type="caution">
    <text evidence="2">The sequence shown here is derived from an EMBL/GenBank/DDBJ whole genome shotgun (WGS) entry which is preliminary data.</text>
</comment>
<dbReference type="Proteomes" id="UP000298493">
    <property type="component" value="Unassembled WGS sequence"/>
</dbReference>
<sequence length="71" mass="7724">MSTCGHWPLLPTATTSGRAKVRLHKFHLLHLDLYNPFDPFDPPHEATTGTGTGTGRNQRPPDPAVHGANGR</sequence>
<accession>A0A4Z1PGR2</accession>
<evidence type="ECO:0000256" key="1">
    <source>
        <dbReference type="SAM" id="MobiDB-lite"/>
    </source>
</evidence>
<feature type="region of interest" description="Disordered" evidence="1">
    <location>
        <begin position="37"/>
        <end position="71"/>
    </location>
</feature>
<keyword evidence="3" id="KW-1185">Reference proteome</keyword>